<reference evidence="9" key="1">
    <citation type="journal article" date="2006" name="PLoS Biol.">
        <title>Macronuclear genome sequence of the ciliate Tetrahymena thermophila, a model eukaryote.</title>
        <authorList>
            <person name="Eisen J.A."/>
            <person name="Coyne R.S."/>
            <person name="Wu M."/>
            <person name="Wu D."/>
            <person name="Thiagarajan M."/>
            <person name="Wortman J.R."/>
            <person name="Badger J.H."/>
            <person name="Ren Q."/>
            <person name="Amedeo P."/>
            <person name="Jones K.M."/>
            <person name="Tallon L.J."/>
            <person name="Delcher A.L."/>
            <person name="Salzberg S.L."/>
            <person name="Silva J.C."/>
            <person name="Haas B.J."/>
            <person name="Majoros W.H."/>
            <person name="Farzad M."/>
            <person name="Carlton J.M."/>
            <person name="Smith R.K. Jr."/>
            <person name="Garg J."/>
            <person name="Pearlman R.E."/>
            <person name="Karrer K.M."/>
            <person name="Sun L."/>
            <person name="Manning G."/>
            <person name="Elde N.C."/>
            <person name="Turkewitz A.P."/>
            <person name="Asai D.J."/>
            <person name="Wilkes D.E."/>
            <person name="Wang Y."/>
            <person name="Cai H."/>
            <person name="Collins K."/>
            <person name="Stewart B.A."/>
            <person name="Lee S.R."/>
            <person name="Wilamowska K."/>
            <person name="Weinberg Z."/>
            <person name="Ruzzo W.L."/>
            <person name="Wloga D."/>
            <person name="Gaertig J."/>
            <person name="Frankel J."/>
            <person name="Tsao C.-C."/>
            <person name="Gorovsky M.A."/>
            <person name="Keeling P.J."/>
            <person name="Waller R.F."/>
            <person name="Patron N.J."/>
            <person name="Cherry J.M."/>
            <person name="Stover N.A."/>
            <person name="Krieger C.J."/>
            <person name="del Toro C."/>
            <person name="Ryder H.F."/>
            <person name="Williamson S.C."/>
            <person name="Barbeau R.A."/>
            <person name="Hamilton E.P."/>
            <person name="Orias E."/>
        </authorList>
    </citation>
    <scope>NUCLEOTIDE SEQUENCE [LARGE SCALE GENOMIC DNA]</scope>
    <source>
        <strain evidence="9">SB210</strain>
    </source>
</reference>
<evidence type="ECO:0000256" key="4">
    <source>
        <dbReference type="ARBA" id="ARBA00023136"/>
    </source>
</evidence>
<keyword evidence="9" id="KW-1185">Reference proteome</keyword>
<dbReference type="InterPro" id="IPR020846">
    <property type="entry name" value="MFS_dom"/>
</dbReference>
<feature type="compositionally biased region" description="Polar residues" evidence="5">
    <location>
        <begin position="10"/>
        <end position="23"/>
    </location>
</feature>
<evidence type="ECO:0000313" key="9">
    <source>
        <dbReference type="Proteomes" id="UP000009168"/>
    </source>
</evidence>
<evidence type="ECO:0000256" key="2">
    <source>
        <dbReference type="ARBA" id="ARBA00022692"/>
    </source>
</evidence>
<dbReference type="Gene3D" id="1.20.1250.20">
    <property type="entry name" value="MFS general substrate transporter like domains"/>
    <property type="match status" value="1"/>
</dbReference>
<evidence type="ECO:0000256" key="3">
    <source>
        <dbReference type="ARBA" id="ARBA00022989"/>
    </source>
</evidence>
<feature type="transmembrane region" description="Helical" evidence="6">
    <location>
        <begin position="450"/>
        <end position="472"/>
    </location>
</feature>
<evidence type="ECO:0000256" key="5">
    <source>
        <dbReference type="SAM" id="MobiDB-lite"/>
    </source>
</evidence>
<evidence type="ECO:0000256" key="1">
    <source>
        <dbReference type="ARBA" id="ARBA00004141"/>
    </source>
</evidence>
<dbReference type="KEGG" id="tet:TTHERM_00393270"/>
<sequence length="630" mass="73732">MYDKKKTKISELSNRLLNQNEVNESYYIEKNNIEDDDEDENNQNDKDYDSDHDEDEDEDDENSQQKKENSRIIYYNQRVNYSKMRDKSHQDIRIRPSLSLANYLNDSYQNKTQSYDQVKINITSKKFSFEQFLEKVGTENWYQIRLFSCFCLQWFVVGWFMISQNFLFQKVKYVDHYSQTQNVEDLCQNGDLTMEQTGKLLLPNQFNSITVEFNLYCKNDNLRQFFILFQPFFGILGYSFFGYLSDNFGRKHALKLAWKIFIIGQIVQCFTKVLPLVISGYSISAFAALSVIILQISLINEQATGYVRVLSGIGLNVAFSAAQAIFTAFAYIIHDWRILMIVCGVFPTILLNFLISTYEESPRFYYLKNKQKALRMLNKIAIVNGKKSLNVDLERSTWNEEWKEKNRKYKDLFQYLSVRLSILAGSMIFFCTEMLFKAGELTLEKGTLTTYVKVVVLSLSDVFASIVAMFIINKLKRKKQLYISCTISAIFIILFYLYTNLFTQSQIKDSKTITFFQILIVVISRFSSNYLRTVAFVYFAELFPTVVRSMGMAVLFASSQLGSIVVYLMQIRQFNDILYLIPIAFCSLICLVHIFWIPNIQLENQPIRDEIPEIAFGHEDQFYLDETEDQ</sequence>
<dbReference type="InParanoid" id="Q233C7"/>
<keyword evidence="4 6" id="KW-0472">Membrane</keyword>
<dbReference type="GeneID" id="7822740"/>
<keyword evidence="3 6" id="KW-1133">Transmembrane helix</keyword>
<feature type="transmembrane region" description="Helical" evidence="6">
    <location>
        <begin position="577"/>
        <end position="598"/>
    </location>
</feature>
<gene>
    <name evidence="8" type="ORF">TTHERM_00393270</name>
</gene>
<dbReference type="HOGENOM" id="CLU_431202_0_0_1"/>
<dbReference type="RefSeq" id="XP_001011898.2">
    <property type="nucleotide sequence ID" value="XM_001011898.3"/>
</dbReference>
<dbReference type="EMBL" id="GG662770">
    <property type="protein sequence ID" value="EAR91653.2"/>
    <property type="molecule type" value="Genomic_DNA"/>
</dbReference>
<feature type="region of interest" description="Disordered" evidence="5">
    <location>
        <begin position="1"/>
        <end position="69"/>
    </location>
</feature>
<organism evidence="8 9">
    <name type="scientific">Tetrahymena thermophila (strain SB210)</name>
    <dbReference type="NCBI Taxonomy" id="312017"/>
    <lineage>
        <taxon>Eukaryota</taxon>
        <taxon>Sar</taxon>
        <taxon>Alveolata</taxon>
        <taxon>Ciliophora</taxon>
        <taxon>Intramacronucleata</taxon>
        <taxon>Oligohymenophorea</taxon>
        <taxon>Hymenostomatida</taxon>
        <taxon>Tetrahymenina</taxon>
        <taxon>Tetrahymenidae</taxon>
        <taxon>Tetrahymena</taxon>
    </lineage>
</organism>
<dbReference type="SUPFAM" id="SSF103473">
    <property type="entry name" value="MFS general substrate transporter"/>
    <property type="match status" value="1"/>
</dbReference>
<feature type="compositionally biased region" description="Acidic residues" evidence="5">
    <location>
        <begin position="50"/>
        <end position="62"/>
    </location>
</feature>
<feature type="domain" description="Major facilitator superfamily (MFS) profile" evidence="7">
    <location>
        <begin position="151"/>
        <end position="601"/>
    </location>
</feature>
<feature type="transmembrane region" description="Helical" evidence="6">
    <location>
        <begin position="256"/>
        <end position="274"/>
    </location>
</feature>
<protein>
    <submittedName>
        <fullName evidence="8">MFS transporter</fullName>
    </submittedName>
</protein>
<dbReference type="OrthoDB" id="5296287at2759"/>
<dbReference type="InterPro" id="IPR036259">
    <property type="entry name" value="MFS_trans_sf"/>
</dbReference>
<feature type="transmembrane region" description="Helical" evidence="6">
    <location>
        <begin position="280"/>
        <end position="299"/>
    </location>
</feature>
<dbReference type="STRING" id="312017.Q233C7"/>
<dbReference type="PROSITE" id="PS50850">
    <property type="entry name" value="MFS"/>
    <property type="match status" value="1"/>
</dbReference>
<proteinExistence type="predicted"/>
<feature type="transmembrane region" description="Helical" evidence="6">
    <location>
        <begin position="412"/>
        <end position="430"/>
    </location>
</feature>
<dbReference type="PANTHER" id="PTHR24064">
    <property type="entry name" value="SOLUTE CARRIER FAMILY 22 MEMBER"/>
    <property type="match status" value="1"/>
</dbReference>
<dbReference type="InterPro" id="IPR005828">
    <property type="entry name" value="MFS_sugar_transport-like"/>
</dbReference>
<dbReference type="AlphaFoldDB" id="Q233C7"/>
<dbReference type="Pfam" id="PF00083">
    <property type="entry name" value="Sugar_tr"/>
    <property type="match status" value="1"/>
</dbReference>
<dbReference type="Proteomes" id="UP000009168">
    <property type="component" value="Unassembled WGS sequence"/>
</dbReference>
<evidence type="ECO:0000259" key="7">
    <source>
        <dbReference type="PROSITE" id="PS50850"/>
    </source>
</evidence>
<feature type="transmembrane region" description="Helical" evidence="6">
    <location>
        <begin position="481"/>
        <end position="498"/>
    </location>
</feature>
<dbReference type="GO" id="GO:0022857">
    <property type="term" value="F:transmembrane transporter activity"/>
    <property type="evidence" value="ECO:0007669"/>
    <property type="project" value="InterPro"/>
</dbReference>
<feature type="transmembrane region" description="Helical" evidence="6">
    <location>
        <begin position="225"/>
        <end position="244"/>
    </location>
</feature>
<name>Q233C7_TETTS</name>
<evidence type="ECO:0000256" key="6">
    <source>
        <dbReference type="SAM" id="Phobius"/>
    </source>
</evidence>
<dbReference type="GO" id="GO:0016020">
    <property type="term" value="C:membrane"/>
    <property type="evidence" value="ECO:0007669"/>
    <property type="project" value="UniProtKB-SubCell"/>
</dbReference>
<comment type="subcellular location">
    <subcellularLocation>
        <location evidence="1">Membrane</location>
        <topology evidence="1">Multi-pass membrane protein</topology>
    </subcellularLocation>
</comment>
<accession>Q233C7</accession>
<dbReference type="eggNOG" id="KOG0255">
    <property type="taxonomic scope" value="Eukaryota"/>
</dbReference>
<evidence type="ECO:0000313" key="8">
    <source>
        <dbReference type="EMBL" id="EAR91653.2"/>
    </source>
</evidence>
<feature type="transmembrane region" description="Helical" evidence="6">
    <location>
        <begin position="306"/>
        <end position="332"/>
    </location>
</feature>
<keyword evidence="2 6" id="KW-0812">Transmembrane</keyword>
<feature type="transmembrane region" description="Helical" evidence="6">
    <location>
        <begin position="144"/>
        <end position="162"/>
    </location>
</feature>
<feature type="transmembrane region" description="Helical" evidence="6">
    <location>
        <begin position="338"/>
        <end position="358"/>
    </location>
</feature>
<feature type="transmembrane region" description="Helical" evidence="6">
    <location>
        <begin position="552"/>
        <end position="571"/>
    </location>
</feature>